<dbReference type="Proteomes" id="UP001219037">
    <property type="component" value="Chromosome"/>
</dbReference>
<protein>
    <submittedName>
        <fullName evidence="1">Uncharacterized protein</fullName>
    </submittedName>
</protein>
<keyword evidence="2" id="KW-1185">Reference proteome</keyword>
<dbReference type="EMBL" id="CP121252">
    <property type="protein sequence ID" value="WFP17192.1"/>
    <property type="molecule type" value="Genomic_DNA"/>
</dbReference>
<evidence type="ECO:0000313" key="2">
    <source>
        <dbReference type="Proteomes" id="UP001219037"/>
    </source>
</evidence>
<proteinExistence type="predicted"/>
<sequence>MSVGSIMHIGLEAIPESVLPVGAEARVVISATATSGGLCKVLEALLDEAEVGKVDRAAGIGGSDFVDFWRTWLDWANLLVLGVGPSGRRGAEDDCGHFMGSAMHSQVTLPHISEQESGDTDTQLLWRSEGVVASNNEEVFEEAADDGSPNVDGGEAGGLRRALSINYVRSRRSTS</sequence>
<evidence type="ECO:0000313" key="1">
    <source>
        <dbReference type="EMBL" id="WFP17192.1"/>
    </source>
</evidence>
<accession>A0ABY8H9A1</accession>
<reference evidence="1 2" key="1">
    <citation type="submission" date="2023-04" db="EMBL/GenBank/DDBJ databases">
        <title>Funneling lignin-derived compounds into biodiesel using alkali-halophilic Citricoccus sp. P2.</title>
        <authorList>
            <person name="Luo C.-B."/>
        </authorList>
    </citation>
    <scope>NUCLEOTIDE SEQUENCE [LARGE SCALE GENOMIC DNA]</scope>
    <source>
        <strain evidence="1 2">P2</strain>
    </source>
</reference>
<name>A0ABY8H9A1_9MICC</name>
<gene>
    <name evidence="1" type="ORF">P8192_03445</name>
</gene>
<organism evidence="1 2">
    <name type="scientific">Citricoccus muralis</name>
    <dbReference type="NCBI Taxonomy" id="169134"/>
    <lineage>
        <taxon>Bacteria</taxon>
        <taxon>Bacillati</taxon>
        <taxon>Actinomycetota</taxon>
        <taxon>Actinomycetes</taxon>
        <taxon>Micrococcales</taxon>
        <taxon>Micrococcaceae</taxon>
        <taxon>Citricoccus</taxon>
    </lineage>
</organism>
<dbReference type="RefSeq" id="WP_278158530.1">
    <property type="nucleotide sequence ID" value="NZ_CP121252.1"/>
</dbReference>